<evidence type="ECO:0000259" key="9">
    <source>
        <dbReference type="PROSITE" id="PS51384"/>
    </source>
</evidence>
<dbReference type="SUPFAM" id="SSF54292">
    <property type="entry name" value="2Fe-2S ferredoxin-like"/>
    <property type="match status" value="1"/>
</dbReference>
<keyword evidence="5" id="KW-0560">Oxidoreductase</keyword>
<dbReference type="PROSITE" id="PS00197">
    <property type="entry name" value="2FE2S_FER_1"/>
    <property type="match status" value="1"/>
</dbReference>
<dbReference type="Pfam" id="PF00111">
    <property type="entry name" value="Fer2"/>
    <property type="match status" value="1"/>
</dbReference>
<evidence type="ECO:0000256" key="4">
    <source>
        <dbReference type="ARBA" id="ARBA00022723"/>
    </source>
</evidence>
<dbReference type="GO" id="GO:0046872">
    <property type="term" value="F:metal ion binding"/>
    <property type="evidence" value="ECO:0007669"/>
    <property type="project" value="UniProtKB-KW"/>
</dbReference>
<dbReference type="GO" id="GO:0051537">
    <property type="term" value="F:2 iron, 2 sulfur cluster binding"/>
    <property type="evidence" value="ECO:0007669"/>
    <property type="project" value="UniProtKB-KW"/>
</dbReference>
<dbReference type="InterPro" id="IPR006058">
    <property type="entry name" value="2Fe2S_fd_BS"/>
</dbReference>
<dbReference type="InterPro" id="IPR050415">
    <property type="entry name" value="MRET"/>
</dbReference>
<dbReference type="Gene3D" id="3.10.20.30">
    <property type="match status" value="1"/>
</dbReference>
<organism evidence="10 11">
    <name type="scientific">Geodermatophilus sabuli</name>
    <dbReference type="NCBI Taxonomy" id="1564158"/>
    <lineage>
        <taxon>Bacteria</taxon>
        <taxon>Bacillati</taxon>
        <taxon>Actinomycetota</taxon>
        <taxon>Actinomycetes</taxon>
        <taxon>Geodermatophilales</taxon>
        <taxon>Geodermatophilaceae</taxon>
        <taxon>Geodermatophilus</taxon>
    </lineage>
</organism>
<keyword evidence="4" id="KW-0479">Metal-binding</keyword>
<feature type="domain" description="2Fe-2S ferredoxin-type" evidence="8">
    <location>
        <begin position="245"/>
        <end position="330"/>
    </location>
</feature>
<evidence type="ECO:0000256" key="2">
    <source>
        <dbReference type="ARBA" id="ARBA00022630"/>
    </source>
</evidence>
<dbReference type="GO" id="GO:0016491">
    <property type="term" value="F:oxidoreductase activity"/>
    <property type="evidence" value="ECO:0007669"/>
    <property type="project" value="UniProtKB-KW"/>
</dbReference>
<evidence type="ECO:0000313" key="11">
    <source>
        <dbReference type="Proteomes" id="UP000219514"/>
    </source>
</evidence>
<dbReference type="Proteomes" id="UP000219514">
    <property type="component" value="Unassembled WGS sequence"/>
</dbReference>
<protein>
    <submittedName>
        <fullName evidence="10">Ferredoxin-NADP reductase</fullName>
    </submittedName>
</protein>
<dbReference type="AlphaFoldDB" id="A0A285E951"/>
<evidence type="ECO:0000313" key="10">
    <source>
        <dbReference type="EMBL" id="SNX94591.1"/>
    </source>
</evidence>
<comment type="cofactor">
    <cofactor evidence="1">
        <name>FAD</name>
        <dbReference type="ChEBI" id="CHEBI:57692"/>
    </cofactor>
</comment>
<dbReference type="CDD" id="cd06185">
    <property type="entry name" value="PDR_like"/>
    <property type="match status" value="1"/>
</dbReference>
<dbReference type="SUPFAM" id="SSF52343">
    <property type="entry name" value="Ferredoxin reductase-like, C-terminal NADP-linked domain"/>
    <property type="match status" value="1"/>
</dbReference>
<dbReference type="CDD" id="cd00207">
    <property type="entry name" value="fer2"/>
    <property type="match status" value="1"/>
</dbReference>
<evidence type="ECO:0000259" key="8">
    <source>
        <dbReference type="PROSITE" id="PS51085"/>
    </source>
</evidence>
<evidence type="ECO:0000256" key="6">
    <source>
        <dbReference type="ARBA" id="ARBA00023004"/>
    </source>
</evidence>
<dbReference type="InterPro" id="IPR001041">
    <property type="entry name" value="2Fe-2S_ferredoxin-type"/>
</dbReference>
<evidence type="ECO:0000256" key="5">
    <source>
        <dbReference type="ARBA" id="ARBA00023002"/>
    </source>
</evidence>
<keyword evidence="7" id="KW-0411">Iron-sulfur</keyword>
<dbReference type="PANTHER" id="PTHR47354:SF1">
    <property type="entry name" value="CARNITINE MONOOXYGENASE REDUCTASE SUBUNIT"/>
    <property type="match status" value="1"/>
</dbReference>
<evidence type="ECO:0000256" key="3">
    <source>
        <dbReference type="ARBA" id="ARBA00022714"/>
    </source>
</evidence>
<dbReference type="Gene3D" id="2.40.30.10">
    <property type="entry name" value="Translation factors"/>
    <property type="match status" value="1"/>
</dbReference>
<evidence type="ECO:0000256" key="1">
    <source>
        <dbReference type="ARBA" id="ARBA00001974"/>
    </source>
</evidence>
<dbReference type="RefSeq" id="WP_097203865.1">
    <property type="nucleotide sequence ID" value="NZ_JACHXB010000001.1"/>
</dbReference>
<dbReference type="PROSITE" id="PS51085">
    <property type="entry name" value="2FE2S_FER_2"/>
    <property type="match status" value="1"/>
</dbReference>
<dbReference type="InterPro" id="IPR017938">
    <property type="entry name" value="Riboflavin_synthase-like_b-brl"/>
</dbReference>
<keyword evidence="2" id="KW-0285">Flavoprotein</keyword>
<keyword evidence="3" id="KW-0001">2Fe-2S</keyword>
<dbReference type="InterPro" id="IPR036010">
    <property type="entry name" value="2Fe-2S_ferredoxin-like_sf"/>
</dbReference>
<dbReference type="InterPro" id="IPR012675">
    <property type="entry name" value="Beta-grasp_dom_sf"/>
</dbReference>
<dbReference type="PROSITE" id="PS51384">
    <property type="entry name" value="FAD_FR"/>
    <property type="match status" value="1"/>
</dbReference>
<proteinExistence type="predicted"/>
<dbReference type="EMBL" id="OBDO01000001">
    <property type="protein sequence ID" value="SNX94591.1"/>
    <property type="molecule type" value="Genomic_DNA"/>
</dbReference>
<dbReference type="Gene3D" id="3.40.50.80">
    <property type="entry name" value="Nucleotide-binding domain of ferredoxin-NADP reductase (FNR) module"/>
    <property type="match status" value="1"/>
</dbReference>
<gene>
    <name evidence="10" type="ORF">SAMN06893097_101388</name>
</gene>
<evidence type="ECO:0000256" key="7">
    <source>
        <dbReference type="ARBA" id="ARBA00023014"/>
    </source>
</evidence>
<dbReference type="InterPro" id="IPR017927">
    <property type="entry name" value="FAD-bd_FR_type"/>
</dbReference>
<accession>A0A285E951</accession>
<keyword evidence="6" id="KW-0408">Iron</keyword>
<reference evidence="10 11" key="1">
    <citation type="submission" date="2017-09" db="EMBL/GenBank/DDBJ databases">
        <authorList>
            <person name="Ehlers B."/>
            <person name="Leendertz F.H."/>
        </authorList>
    </citation>
    <scope>NUCLEOTIDE SEQUENCE [LARGE SCALE GENOMIC DNA]</scope>
    <source>
        <strain evidence="10 11">DSM 46844</strain>
    </source>
</reference>
<dbReference type="PRINTS" id="PR00409">
    <property type="entry name" value="PHDIOXRDTASE"/>
</dbReference>
<name>A0A285E951_9ACTN</name>
<dbReference type="SUPFAM" id="SSF63380">
    <property type="entry name" value="Riboflavin synthase domain-like"/>
    <property type="match status" value="1"/>
</dbReference>
<feature type="domain" description="FAD-binding FR-type" evidence="9">
    <location>
        <begin position="18"/>
        <end position="120"/>
    </location>
</feature>
<keyword evidence="11" id="KW-1185">Reference proteome</keyword>
<dbReference type="PANTHER" id="PTHR47354">
    <property type="entry name" value="NADH OXIDOREDUCTASE HCR"/>
    <property type="match status" value="1"/>
</dbReference>
<dbReference type="InterPro" id="IPR039261">
    <property type="entry name" value="FNR_nucleotide-bd"/>
</dbReference>
<sequence>MTAATGHAGSTAGSATGTDISTLRVTGKTMVADGVLTLELASATGGRLRDWTPGSHIDLVLPNGTTRQYSLCGDRWDPFTYRVGVLLEPRSRGGSAYVHHELAVGDLVGVGGPRNNFPLVPSEEYLFVAGGIGITPLVPMVQQADMLGADWRLLYGGRQRSSMAFLDELAHHGDRVQVRPEDEFGLLDLAGFLGAARSDVKIYCCGPTPLLAAIESACAGWSPYSLRTERFVAAERGAPVRSAPFEVELARTGVTVTVPPDRSILEAVGTAGVDVLSSCRQGICGTCETTVLAGRPDHRDALLADDELDTTDCMYICVSRSAGDRLVLDL</sequence>
<dbReference type="OrthoDB" id="502624at2"/>